<dbReference type="AlphaFoldDB" id="A0A1J5NM41"/>
<dbReference type="Gene3D" id="3.30.70.20">
    <property type="match status" value="1"/>
</dbReference>
<keyword evidence="2" id="KW-0408">Iron</keyword>
<dbReference type="GO" id="GO:0046872">
    <property type="term" value="F:metal ion binding"/>
    <property type="evidence" value="ECO:0007669"/>
    <property type="project" value="UniProtKB-KW"/>
</dbReference>
<dbReference type="GO" id="GO:0050580">
    <property type="term" value="F:2,5-didehydrogluconate reductase activity"/>
    <property type="evidence" value="ECO:0007669"/>
    <property type="project" value="UniProtKB-EC"/>
</dbReference>
<dbReference type="PANTHER" id="PTHR43312:SF1">
    <property type="entry name" value="NADP-DEPENDENT OXIDOREDUCTASE DOMAIN-CONTAINING PROTEIN"/>
    <property type="match status" value="1"/>
</dbReference>
<dbReference type="SUPFAM" id="SSF54862">
    <property type="entry name" value="4Fe-4S ferredoxins"/>
    <property type="match status" value="1"/>
</dbReference>
<keyword evidence="1" id="KW-0479">Metal-binding</keyword>
<dbReference type="Pfam" id="PF00037">
    <property type="entry name" value="Fer4"/>
    <property type="match status" value="1"/>
</dbReference>
<evidence type="ECO:0000259" key="4">
    <source>
        <dbReference type="PROSITE" id="PS51379"/>
    </source>
</evidence>
<dbReference type="PROSITE" id="PS51379">
    <property type="entry name" value="4FE4S_FER_2"/>
    <property type="match status" value="1"/>
</dbReference>
<dbReference type="Pfam" id="PF00248">
    <property type="entry name" value="Aldo_ket_red"/>
    <property type="match status" value="1"/>
</dbReference>
<dbReference type="EMBL" id="MDDC01000007">
    <property type="protein sequence ID" value="OIQ59866.1"/>
    <property type="molecule type" value="Genomic_DNA"/>
</dbReference>
<dbReference type="PANTHER" id="PTHR43312">
    <property type="entry name" value="D-THREO-ALDOSE 1-DEHYDROGENASE"/>
    <property type="match status" value="1"/>
</dbReference>
<reference evidence="5 6" key="1">
    <citation type="submission" date="2016-08" db="EMBL/GenBank/DDBJ databases">
        <title>Genome-based comparison of Moorella thermoacetic strains.</title>
        <authorList>
            <person name="Poehlein A."/>
            <person name="Bengelsdorf F.R."/>
            <person name="Esser C."/>
            <person name="Duerre P."/>
            <person name="Daniel R."/>
        </authorList>
    </citation>
    <scope>NUCLEOTIDE SEQUENCE [LARGE SCALE GENOMIC DNA]</scope>
    <source>
        <strain evidence="5 6">DSM 21394</strain>
    </source>
</reference>
<protein>
    <submittedName>
        <fullName evidence="5">2,5-diketo-D-gluconic acid reductase A</fullName>
        <ecNumber evidence="5">1.1.1.274</ecNumber>
    </submittedName>
</protein>
<dbReference type="InterPro" id="IPR017896">
    <property type="entry name" value="4Fe4S_Fe-S-bd"/>
</dbReference>
<evidence type="ECO:0000256" key="2">
    <source>
        <dbReference type="ARBA" id="ARBA00023004"/>
    </source>
</evidence>
<keyword evidence="3" id="KW-0411">Iron-sulfur</keyword>
<dbReference type="Gene3D" id="3.20.20.100">
    <property type="entry name" value="NADP-dependent oxidoreductase domain"/>
    <property type="match status" value="1"/>
</dbReference>
<dbReference type="SUPFAM" id="SSF51430">
    <property type="entry name" value="NAD(P)-linked oxidoreductase"/>
    <property type="match status" value="1"/>
</dbReference>
<dbReference type="InterPro" id="IPR020471">
    <property type="entry name" value="AKR"/>
</dbReference>
<dbReference type="InterPro" id="IPR036812">
    <property type="entry name" value="NAD(P)_OxRdtase_dom_sf"/>
</dbReference>
<dbReference type="EC" id="1.1.1.274" evidence="5"/>
<evidence type="ECO:0000313" key="5">
    <source>
        <dbReference type="EMBL" id="OIQ59866.1"/>
    </source>
</evidence>
<sequence>MEYRQLGRTGFKVSELCFGALPMGPRQKNLDIESCTRIINRALEGGVNFIDTAQIYETYEPIRRAVHAHDGEVIIATKATATSYEDMERAIQEAREKLQLEYIHIFHLHAARATEHIFEERAGAWRCLLDAREKGLIGAVGIATHGVAAVRKAAAEKEIDVVFPLVNIKGMGIIDGSREDMLAAIAEAVAAGKGVYLMKALAGGNLLDNYQEAMTFARRVPGIAAVAVGMVSEAEVDYNLRYFNGEDPGIIQTAAKEFAVVETVCSGDGVCLKACTNDAITLVNGKARIDRAKCLLCGYCTEVCPQFAIRMI</sequence>
<accession>A0A1J5NM41</accession>
<dbReference type="InterPro" id="IPR053135">
    <property type="entry name" value="AKR2_Oxidoreductase"/>
</dbReference>
<gene>
    <name evidence="5" type="primary">dkgA</name>
    <name evidence="5" type="ORF">MOTE_11220</name>
</gene>
<name>A0A1J5NM41_NEOTH</name>
<evidence type="ECO:0000313" key="6">
    <source>
        <dbReference type="Proteomes" id="UP000182811"/>
    </source>
</evidence>
<proteinExistence type="predicted"/>
<evidence type="ECO:0000256" key="3">
    <source>
        <dbReference type="ARBA" id="ARBA00023014"/>
    </source>
</evidence>
<organism evidence="5 6">
    <name type="scientific">Neomoorella thermoacetica</name>
    <name type="common">Clostridium thermoaceticum</name>
    <dbReference type="NCBI Taxonomy" id="1525"/>
    <lineage>
        <taxon>Bacteria</taxon>
        <taxon>Bacillati</taxon>
        <taxon>Bacillota</taxon>
        <taxon>Clostridia</taxon>
        <taxon>Neomoorellales</taxon>
        <taxon>Neomoorellaceae</taxon>
        <taxon>Neomoorella</taxon>
    </lineage>
</organism>
<comment type="caution">
    <text evidence="5">The sequence shown here is derived from an EMBL/GenBank/DDBJ whole genome shotgun (WGS) entry which is preliminary data.</text>
</comment>
<evidence type="ECO:0000256" key="1">
    <source>
        <dbReference type="ARBA" id="ARBA00022723"/>
    </source>
</evidence>
<keyword evidence="5" id="KW-0560">Oxidoreductase</keyword>
<dbReference type="GO" id="GO:0051536">
    <property type="term" value="F:iron-sulfur cluster binding"/>
    <property type="evidence" value="ECO:0007669"/>
    <property type="project" value="UniProtKB-KW"/>
</dbReference>
<feature type="domain" description="4Fe-4S ferredoxin-type" evidence="4">
    <location>
        <begin position="285"/>
        <end position="312"/>
    </location>
</feature>
<dbReference type="PRINTS" id="PR00069">
    <property type="entry name" value="ALDKETRDTASE"/>
</dbReference>
<dbReference type="CDD" id="cd19100">
    <property type="entry name" value="AKR_unchar"/>
    <property type="match status" value="1"/>
</dbReference>
<dbReference type="InterPro" id="IPR017900">
    <property type="entry name" value="4Fe4S_Fe_S_CS"/>
</dbReference>
<dbReference type="Proteomes" id="UP000182811">
    <property type="component" value="Unassembled WGS sequence"/>
</dbReference>
<dbReference type="InterPro" id="IPR023210">
    <property type="entry name" value="NADP_OxRdtase_dom"/>
</dbReference>
<dbReference type="PROSITE" id="PS00198">
    <property type="entry name" value="4FE4S_FER_1"/>
    <property type="match status" value="1"/>
</dbReference>